<organism evidence="1 2">
    <name type="scientific">Cellvibrio fontiphilus</name>
    <dbReference type="NCBI Taxonomy" id="1815559"/>
    <lineage>
        <taxon>Bacteria</taxon>
        <taxon>Pseudomonadati</taxon>
        <taxon>Pseudomonadota</taxon>
        <taxon>Gammaproteobacteria</taxon>
        <taxon>Cellvibrionales</taxon>
        <taxon>Cellvibrionaceae</taxon>
        <taxon>Cellvibrio</taxon>
    </lineage>
</organism>
<comment type="caution">
    <text evidence="1">The sequence shown here is derived from an EMBL/GenBank/DDBJ whole genome shotgun (WGS) entry which is preliminary data.</text>
</comment>
<evidence type="ECO:0000313" key="2">
    <source>
        <dbReference type="Proteomes" id="UP001595555"/>
    </source>
</evidence>
<evidence type="ECO:0000313" key="1">
    <source>
        <dbReference type="EMBL" id="MFC3117199.1"/>
    </source>
</evidence>
<protein>
    <submittedName>
        <fullName evidence="1">Substrate-binding periplasmic protein</fullName>
    </submittedName>
</protein>
<proteinExistence type="predicted"/>
<dbReference type="Proteomes" id="UP001595555">
    <property type="component" value="Unassembled WGS sequence"/>
</dbReference>
<name>A0ABV7FLX3_9GAMM</name>
<dbReference type="EMBL" id="JBHRTF010000015">
    <property type="protein sequence ID" value="MFC3117199.1"/>
    <property type="molecule type" value="Genomic_DNA"/>
</dbReference>
<reference evidence="2" key="1">
    <citation type="journal article" date="2019" name="Int. J. Syst. Evol. Microbiol.">
        <title>The Global Catalogue of Microorganisms (GCM) 10K type strain sequencing project: providing services to taxonomists for standard genome sequencing and annotation.</title>
        <authorList>
            <consortium name="The Broad Institute Genomics Platform"/>
            <consortium name="The Broad Institute Genome Sequencing Center for Infectious Disease"/>
            <person name="Wu L."/>
            <person name="Ma J."/>
        </authorList>
    </citation>
    <scope>NUCLEOTIDE SEQUENCE [LARGE SCALE GENOMIC DNA]</scope>
    <source>
        <strain evidence="2">KCTC 52237</strain>
    </source>
</reference>
<accession>A0ABV7FLX3</accession>
<dbReference type="Gene3D" id="3.40.190.10">
    <property type="entry name" value="Periplasmic binding protein-like II"/>
    <property type="match status" value="1"/>
</dbReference>
<dbReference type="SUPFAM" id="SSF53850">
    <property type="entry name" value="Periplasmic binding protein-like II"/>
    <property type="match status" value="1"/>
</dbReference>
<keyword evidence="2" id="KW-1185">Reference proteome</keyword>
<gene>
    <name evidence="1" type="ORF">ACFODX_16645</name>
</gene>
<dbReference type="RefSeq" id="WP_378121248.1">
    <property type="nucleotide sequence ID" value="NZ_JBHRTF010000015.1"/>
</dbReference>
<sequence length="311" mass="34706">MTAYPSRLLIALFFGFHHLHRWHFSSAAFLVCALALMAPHSIALDATATASIKLWNGNKTASRQQYEREILELALAATSQRKGDWVLEEDLTDYPKAEDEASVFRTKGFDIFGTVAGNAKLAGEKKILVPQPLMKGLLGHRILIIRAADKEKFAAIKTAKQLQQLTMGIPATWADAELFRQNGYPVVEKGSFDELFTRLQNKEFDYVTFGANEVAGVFKERAAQSGALLVDHSLLVYYPFPLVFYVNPNKPELAQRVENGLKIIAANGELDALFDRYFGKELAAIQFNARTRITLKNPILPPEMEGFTPSL</sequence>